<keyword evidence="3" id="KW-0808">Transferase</keyword>
<gene>
    <name evidence="3" type="ORF">QFW81_08300</name>
</gene>
<dbReference type="InterPro" id="IPR001296">
    <property type="entry name" value="Glyco_trans_1"/>
</dbReference>
<comment type="caution">
    <text evidence="3">The sequence shown here is derived from an EMBL/GenBank/DDBJ whole genome shotgun (WGS) entry which is preliminary data.</text>
</comment>
<dbReference type="InterPro" id="IPR028098">
    <property type="entry name" value="Glyco_trans_4-like_N"/>
</dbReference>
<dbReference type="GO" id="GO:0016757">
    <property type="term" value="F:glycosyltransferase activity"/>
    <property type="evidence" value="ECO:0007669"/>
    <property type="project" value="UniProtKB-KW"/>
</dbReference>
<dbReference type="PANTHER" id="PTHR45947">
    <property type="entry name" value="SULFOQUINOVOSYL TRANSFERASE SQD2"/>
    <property type="match status" value="1"/>
</dbReference>
<evidence type="ECO:0000259" key="1">
    <source>
        <dbReference type="Pfam" id="PF00534"/>
    </source>
</evidence>
<sequence length="398" mass="43404">MKILALTNLYPNPLQPHRAAFNRHRFRFLAEHHALRLIAPVAWRDEWALRRSAARIPSDRRTTNDGIPVEHPRYWYTPGMLRSQYGRFFEASVRGAFDRAVREFAPDIVLATWAYPDGWAAVRLARRHGLPVAVLVHGSDVRRMDEFAARRTGTRDALRGADGVIAVSADLAARVVALGAAPDRVATVLDGVDRTLFRTGDRSAARQRLGLGDDRRHLLYIGNLLPVKGVDVLLEACRALDAQRPDWCLHLVGDGAERARLEAQAQALGIAGKVVFHGARPHADLPDWLRAADLFVLPSRSEGIPNVLLEASACGTPYVASRVGGIPEIASLGAGVLVPPEQPQALAEAIGHALEAPPAQPADGPRDRREAVSEIARFLARTAARTREPAPLSRSAAV</sequence>
<dbReference type="SUPFAM" id="SSF53756">
    <property type="entry name" value="UDP-Glycosyltransferase/glycogen phosphorylase"/>
    <property type="match status" value="1"/>
</dbReference>
<organism evidence="3 4">
    <name type="scientific">Luteimonas kalidii</name>
    <dbReference type="NCBI Taxonomy" id="3042025"/>
    <lineage>
        <taxon>Bacteria</taxon>
        <taxon>Pseudomonadati</taxon>
        <taxon>Pseudomonadota</taxon>
        <taxon>Gammaproteobacteria</taxon>
        <taxon>Lysobacterales</taxon>
        <taxon>Lysobacteraceae</taxon>
        <taxon>Luteimonas</taxon>
    </lineage>
</organism>
<reference evidence="3 4" key="1">
    <citation type="submission" date="2023-04" db="EMBL/GenBank/DDBJ databases">
        <title>Luteimonas sp. M1R5S59.</title>
        <authorList>
            <person name="Sun J.-Q."/>
        </authorList>
    </citation>
    <scope>NUCLEOTIDE SEQUENCE [LARGE SCALE GENOMIC DNA]</scope>
    <source>
        <strain evidence="3 4">M1R5S59</strain>
    </source>
</reference>
<dbReference type="PANTHER" id="PTHR45947:SF3">
    <property type="entry name" value="SULFOQUINOVOSYL TRANSFERASE SQD2"/>
    <property type="match status" value="1"/>
</dbReference>
<proteinExistence type="predicted"/>
<dbReference type="Pfam" id="PF00534">
    <property type="entry name" value="Glycos_transf_1"/>
    <property type="match status" value="1"/>
</dbReference>
<keyword evidence="3" id="KW-0328">Glycosyltransferase</keyword>
<keyword evidence="4" id="KW-1185">Reference proteome</keyword>
<dbReference type="Pfam" id="PF13439">
    <property type="entry name" value="Glyco_transf_4"/>
    <property type="match status" value="1"/>
</dbReference>
<accession>A0ABT6JTJ4</accession>
<dbReference type="Gene3D" id="3.40.50.2000">
    <property type="entry name" value="Glycogen Phosphorylase B"/>
    <property type="match status" value="2"/>
</dbReference>
<feature type="domain" description="Glycosyl transferase family 1" evidence="1">
    <location>
        <begin position="202"/>
        <end position="358"/>
    </location>
</feature>
<dbReference type="InterPro" id="IPR050194">
    <property type="entry name" value="Glycosyltransferase_grp1"/>
</dbReference>
<dbReference type="EC" id="2.4.-.-" evidence="3"/>
<feature type="domain" description="Glycosyltransferase subfamily 4-like N-terminal" evidence="2">
    <location>
        <begin position="83"/>
        <end position="194"/>
    </location>
</feature>
<dbReference type="EMBL" id="JARXRO010000014">
    <property type="protein sequence ID" value="MDH5833927.1"/>
    <property type="molecule type" value="Genomic_DNA"/>
</dbReference>
<name>A0ABT6JTJ4_9GAMM</name>
<dbReference type="Proteomes" id="UP001156873">
    <property type="component" value="Unassembled WGS sequence"/>
</dbReference>
<dbReference type="RefSeq" id="WP_280578234.1">
    <property type="nucleotide sequence ID" value="NZ_JARXRO010000014.1"/>
</dbReference>
<protein>
    <submittedName>
        <fullName evidence="3">Glycosyltransferase</fullName>
        <ecNumber evidence="3">2.4.-.-</ecNumber>
    </submittedName>
</protein>
<evidence type="ECO:0000313" key="3">
    <source>
        <dbReference type="EMBL" id="MDH5833927.1"/>
    </source>
</evidence>
<evidence type="ECO:0000313" key="4">
    <source>
        <dbReference type="Proteomes" id="UP001156873"/>
    </source>
</evidence>
<evidence type="ECO:0000259" key="2">
    <source>
        <dbReference type="Pfam" id="PF13439"/>
    </source>
</evidence>